<feature type="domain" description="SnoaL-like" evidence="1">
    <location>
        <begin position="16"/>
        <end position="120"/>
    </location>
</feature>
<gene>
    <name evidence="2" type="ORF">IDM40_12770</name>
</gene>
<evidence type="ECO:0000313" key="2">
    <source>
        <dbReference type="EMBL" id="MBE2999573.1"/>
    </source>
</evidence>
<accession>A0ABR9P6V4</accession>
<dbReference type="Pfam" id="PF12680">
    <property type="entry name" value="SnoaL_2"/>
    <property type="match status" value="1"/>
</dbReference>
<sequence>MSIHQYDKGEPVDTPRRFRAAVDARDLEAIEPLLAPGIRLLSPVTFTPFEGKDMVLGLFKVLLRTFEDFHYIGEHTGQARTSDDLTTDSHVLLFQARVGDKKIHGIDLLHLDEHGLITEMTVMVRPRSAVHALGEAVLAGLVADGLVPDPER</sequence>
<organism evidence="2 3">
    <name type="scientific">Nocardiopsis coralli</name>
    <dbReference type="NCBI Taxonomy" id="2772213"/>
    <lineage>
        <taxon>Bacteria</taxon>
        <taxon>Bacillati</taxon>
        <taxon>Actinomycetota</taxon>
        <taxon>Actinomycetes</taxon>
        <taxon>Streptosporangiales</taxon>
        <taxon>Nocardiopsidaceae</taxon>
        <taxon>Nocardiopsis</taxon>
    </lineage>
</organism>
<comment type="caution">
    <text evidence="2">The sequence shown here is derived from an EMBL/GenBank/DDBJ whole genome shotgun (WGS) entry which is preliminary data.</text>
</comment>
<dbReference type="Proteomes" id="UP000806528">
    <property type="component" value="Unassembled WGS sequence"/>
</dbReference>
<reference evidence="2 3" key="1">
    <citation type="submission" date="2020-09" db="EMBL/GenBank/DDBJ databases">
        <title>Diversity and distribution of actinomycetes associated with coral in the coast of Hainan.</title>
        <authorList>
            <person name="Li F."/>
        </authorList>
    </citation>
    <scope>NUCLEOTIDE SEQUENCE [LARGE SCALE GENOMIC DNA]</scope>
    <source>
        <strain evidence="2 3">HNM0947</strain>
    </source>
</reference>
<dbReference type="EMBL" id="JADBGI010000009">
    <property type="protein sequence ID" value="MBE2999573.1"/>
    <property type="molecule type" value="Genomic_DNA"/>
</dbReference>
<name>A0ABR9P6V4_9ACTN</name>
<proteinExistence type="predicted"/>
<evidence type="ECO:0000259" key="1">
    <source>
        <dbReference type="Pfam" id="PF12680"/>
    </source>
</evidence>
<dbReference type="SUPFAM" id="SSF54427">
    <property type="entry name" value="NTF2-like"/>
    <property type="match status" value="1"/>
</dbReference>
<protein>
    <submittedName>
        <fullName evidence="2">Nuclear transport factor 2 family protein</fullName>
    </submittedName>
</protein>
<evidence type="ECO:0000313" key="3">
    <source>
        <dbReference type="Proteomes" id="UP000806528"/>
    </source>
</evidence>
<dbReference type="InterPro" id="IPR032710">
    <property type="entry name" value="NTF2-like_dom_sf"/>
</dbReference>
<keyword evidence="3" id="KW-1185">Reference proteome</keyword>
<dbReference type="Gene3D" id="3.10.450.50">
    <property type="match status" value="1"/>
</dbReference>
<dbReference type="InterPro" id="IPR037401">
    <property type="entry name" value="SnoaL-like"/>
</dbReference>